<dbReference type="GO" id="GO:0004113">
    <property type="term" value="F:2',3'-cyclic-nucleotide 3'-phosphodiesterase activity"/>
    <property type="evidence" value="ECO:0007669"/>
    <property type="project" value="TreeGrafter"/>
</dbReference>
<evidence type="ECO:0000313" key="1">
    <source>
        <dbReference type="EMBL" id="KAK4217588.1"/>
    </source>
</evidence>
<dbReference type="AlphaFoldDB" id="A0AAN6YFM0"/>
<organism evidence="1 2">
    <name type="scientific">Rhypophila decipiens</name>
    <dbReference type="NCBI Taxonomy" id="261697"/>
    <lineage>
        <taxon>Eukaryota</taxon>
        <taxon>Fungi</taxon>
        <taxon>Dikarya</taxon>
        <taxon>Ascomycota</taxon>
        <taxon>Pezizomycotina</taxon>
        <taxon>Sordariomycetes</taxon>
        <taxon>Sordariomycetidae</taxon>
        <taxon>Sordariales</taxon>
        <taxon>Naviculisporaceae</taxon>
        <taxon>Rhypophila</taxon>
    </lineage>
</organism>
<dbReference type="Gene3D" id="3.90.1140.10">
    <property type="entry name" value="Cyclic phosphodiesterase"/>
    <property type="match status" value="1"/>
</dbReference>
<dbReference type="InterPro" id="IPR012386">
    <property type="entry name" value="Cyclic-nucl_3Pdiesterase"/>
</dbReference>
<comment type="caution">
    <text evidence="1">The sequence shown here is derived from an EMBL/GenBank/DDBJ whole genome shotgun (WGS) entry which is preliminary data.</text>
</comment>
<dbReference type="PANTHER" id="PTHR28141:SF1">
    <property type="entry name" value="2',3'-CYCLIC-NUCLEOTIDE 3'-PHOSPHODIESTERASE"/>
    <property type="match status" value="1"/>
</dbReference>
<reference evidence="1" key="1">
    <citation type="journal article" date="2023" name="Mol. Phylogenet. Evol.">
        <title>Genome-scale phylogeny and comparative genomics of the fungal order Sordariales.</title>
        <authorList>
            <person name="Hensen N."/>
            <person name="Bonometti L."/>
            <person name="Westerberg I."/>
            <person name="Brannstrom I.O."/>
            <person name="Guillou S."/>
            <person name="Cros-Aarteil S."/>
            <person name="Calhoun S."/>
            <person name="Haridas S."/>
            <person name="Kuo A."/>
            <person name="Mondo S."/>
            <person name="Pangilinan J."/>
            <person name="Riley R."/>
            <person name="LaButti K."/>
            <person name="Andreopoulos B."/>
            <person name="Lipzen A."/>
            <person name="Chen C."/>
            <person name="Yan M."/>
            <person name="Daum C."/>
            <person name="Ng V."/>
            <person name="Clum A."/>
            <person name="Steindorff A."/>
            <person name="Ohm R.A."/>
            <person name="Martin F."/>
            <person name="Silar P."/>
            <person name="Natvig D.O."/>
            <person name="Lalanne C."/>
            <person name="Gautier V."/>
            <person name="Ament-Velasquez S.L."/>
            <person name="Kruys A."/>
            <person name="Hutchinson M.I."/>
            <person name="Powell A.J."/>
            <person name="Barry K."/>
            <person name="Miller A.N."/>
            <person name="Grigoriev I.V."/>
            <person name="Debuchy R."/>
            <person name="Gladieux P."/>
            <person name="Hiltunen Thoren M."/>
            <person name="Johannesson H."/>
        </authorList>
    </citation>
    <scope>NUCLEOTIDE SEQUENCE</scope>
    <source>
        <strain evidence="1">PSN293</strain>
    </source>
</reference>
<sequence length="230" mass="25375">MPGSSLWLLPPKSHPLHAILSALITKTLPSQFPDITLNPSSNRDPHGMDSTFFPPHMTLTSGISPYLYGSDPQAFLDSIPFPAANSSDGVKVRFFPSTSENTSIQSQETFFRRCFIKVVLDNTVRQLAGIARARGVNGEDDIGPKTEEWLVQWQREFGPHVSLIYGDVPINDEILLRISDVVEQAGVDLGGSKSGTESSKTYNGWDGGIVWLVPTDRPVNEWKPIAIREL</sequence>
<dbReference type="Pfam" id="PF07823">
    <property type="entry name" value="CPDase"/>
    <property type="match status" value="1"/>
</dbReference>
<name>A0AAN6YFM0_9PEZI</name>
<keyword evidence="2" id="KW-1185">Reference proteome</keyword>
<dbReference type="SUPFAM" id="SSF55144">
    <property type="entry name" value="LigT-like"/>
    <property type="match status" value="1"/>
</dbReference>
<protein>
    <submittedName>
        <fullName evidence="1">2',3'-cyclic-nucleotide 3'-phosphodiesterase</fullName>
    </submittedName>
</protein>
<reference evidence="1" key="2">
    <citation type="submission" date="2023-05" db="EMBL/GenBank/DDBJ databases">
        <authorList>
            <consortium name="Lawrence Berkeley National Laboratory"/>
            <person name="Steindorff A."/>
            <person name="Hensen N."/>
            <person name="Bonometti L."/>
            <person name="Westerberg I."/>
            <person name="Brannstrom I.O."/>
            <person name="Guillou S."/>
            <person name="Cros-Aarteil S."/>
            <person name="Calhoun S."/>
            <person name="Haridas S."/>
            <person name="Kuo A."/>
            <person name="Mondo S."/>
            <person name="Pangilinan J."/>
            <person name="Riley R."/>
            <person name="Labutti K."/>
            <person name="Andreopoulos B."/>
            <person name="Lipzen A."/>
            <person name="Chen C."/>
            <person name="Yanf M."/>
            <person name="Daum C."/>
            <person name="Ng V."/>
            <person name="Clum A."/>
            <person name="Ohm R."/>
            <person name="Martin F."/>
            <person name="Silar P."/>
            <person name="Natvig D."/>
            <person name="Lalanne C."/>
            <person name="Gautier V."/>
            <person name="Ament-Velasquez S.L."/>
            <person name="Kruys A."/>
            <person name="Hutchinson M.I."/>
            <person name="Powell A.J."/>
            <person name="Barry K."/>
            <person name="Miller A.N."/>
            <person name="Grigoriev I.V."/>
            <person name="Debuchy R."/>
            <person name="Gladieux P."/>
            <person name="Thoren M.H."/>
            <person name="Johannesson H."/>
        </authorList>
    </citation>
    <scope>NUCLEOTIDE SEQUENCE</scope>
    <source>
        <strain evidence="1">PSN293</strain>
    </source>
</reference>
<proteinExistence type="predicted"/>
<dbReference type="GO" id="GO:0009187">
    <property type="term" value="P:cyclic nucleotide metabolic process"/>
    <property type="evidence" value="ECO:0007669"/>
    <property type="project" value="TreeGrafter"/>
</dbReference>
<gene>
    <name evidence="1" type="ORF">QBC37DRAFT_335234</name>
</gene>
<evidence type="ECO:0000313" key="2">
    <source>
        <dbReference type="Proteomes" id="UP001301769"/>
    </source>
</evidence>
<dbReference type="PANTHER" id="PTHR28141">
    <property type="entry name" value="2',3'-CYCLIC-NUCLEOTIDE 3'-PHOSPHODIESTERASE"/>
    <property type="match status" value="1"/>
</dbReference>
<dbReference type="EMBL" id="MU858058">
    <property type="protein sequence ID" value="KAK4217588.1"/>
    <property type="molecule type" value="Genomic_DNA"/>
</dbReference>
<dbReference type="InterPro" id="IPR009097">
    <property type="entry name" value="Cyclic_Pdiesterase"/>
</dbReference>
<accession>A0AAN6YFM0</accession>
<dbReference type="Proteomes" id="UP001301769">
    <property type="component" value="Unassembled WGS sequence"/>
</dbReference>